<keyword evidence="4 7" id="KW-0378">Hydrolase</keyword>
<keyword evidence="6 7" id="KW-0482">Metalloprotease</keyword>
<sequence>MHLLSAILPHQISGAQHAYMTMSSNQFDSQASTNYKEAFALFDKRGNGRCTVDSLGDLLRACGQNPTLSEIDDLQKGLGPEFDFESFQRVLNRPGGFRDHGEPEEYCRGFQVFDKDMTGFIGVGQLKYILTNLGEKMTEDEVDELLKAVDTSSGQVNYTANPPRAHSSPLGADLRAAIITRDPPRPGTLRSAAPVAFSVLKAARLLLISCLVVLFAVILAPSRFSVFRLGSLAQQLRKTPLLSQIPLAQRFVSTMASEKFANPPQRPPVFNYTPEELSAGIDKIIETKRGVADNVIASTTPETATFQNTVQPLLRTDDETVGENFRICFLQNVHPDAAVREASLKADGKMRELGIELRMRDDIFQRVQAIYDNKASANLDTESATILDKEYTQYVLSGLRLPHGPERDHFKKQQLELSRLCLEAQNNLNNETGGVWFTPEHLEGIPKTDIDVGDLEKGTGDNEGKVKADFKYTTSTPLLKYAKNETTRRDYYIAETNKVNQNAPIFQTIIELRDETARQAGFKDHADLTISAKMAKDSEKVKAFLADIRTRVGDGGKKEIAVLRELKKQDYAERGLDFDGEIYAWDVGYYSRILKAKEYSLDENEVAEYFPMWKTFTGMLGIFEKLLGLHFVELDEAAKARLSPTGNAKDIVWHDEVVVMSVWNDEASGGEFVGYLFLDLHPRANKYGHNANFSIGPGYVKADGTRNYPSTALVCNFSRPSQGRPALLKHNEAVTLFHELGHGIHDLVAKTQSSYCHGTAVMWDFVEAPSQMLENWCWTPDVLRGLSSHWKSGEKISTDLIDKLMKTKHLNEAMGTLGQIAIGTFDLTVHSPDSHEAVKKLNCGRLWNQLRGEITGVKGPEAVGYGMEWGQKHATIGHFVGGYDAGYYGYMYSKVFSTDMFYTAFKENPMDGEAGRRYRKLVLERGGSMDENVMLYEFLGREPNPENFYKDLGLA</sequence>
<evidence type="ECO:0000313" key="11">
    <source>
        <dbReference type="Proteomes" id="UP000030106"/>
    </source>
</evidence>
<comment type="caution">
    <text evidence="10">The sequence shown here is derived from an EMBL/GenBank/DDBJ whole genome shotgun (WGS) entry which is preliminary data.</text>
</comment>
<dbReference type="InterPro" id="IPR024077">
    <property type="entry name" value="Neurolysin/TOP_dom2"/>
</dbReference>
<comment type="similarity">
    <text evidence="1 7">Belongs to the peptidase M3 family.</text>
</comment>
<dbReference type="FunFam" id="1.10.238.10:FF:000001">
    <property type="entry name" value="Calmodulin 1"/>
    <property type="match status" value="1"/>
</dbReference>
<dbReference type="Pfam" id="PF01432">
    <property type="entry name" value="Peptidase_M3"/>
    <property type="match status" value="1"/>
</dbReference>
<dbReference type="GO" id="GO:0005758">
    <property type="term" value="C:mitochondrial intermembrane space"/>
    <property type="evidence" value="ECO:0007669"/>
    <property type="project" value="TreeGrafter"/>
</dbReference>
<dbReference type="GO" id="GO:0006508">
    <property type="term" value="P:proteolysis"/>
    <property type="evidence" value="ECO:0007669"/>
    <property type="project" value="UniProtKB-KW"/>
</dbReference>
<evidence type="ECO:0000256" key="1">
    <source>
        <dbReference type="ARBA" id="ARBA00006040"/>
    </source>
</evidence>
<dbReference type="CDD" id="cd06455">
    <property type="entry name" value="M3A_TOP"/>
    <property type="match status" value="1"/>
</dbReference>
<dbReference type="InterPro" id="IPR024080">
    <property type="entry name" value="Neurolysin/TOP_N"/>
</dbReference>
<keyword evidence="8" id="KW-0472">Membrane</keyword>
<dbReference type="InterPro" id="IPR024079">
    <property type="entry name" value="MetalloPept_cat_dom_sf"/>
</dbReference>
<dbReference type="EMBL" id="ANFO01000632">
    <property type="protein sequence ID" value="KGQ07909.1"/>
    <property type="molecule type" value="Genomic_DNA"/>
</dbReference>
<keyword evidence="2 7" id="KW-0645">Protease</keyword>
<dbReference type="HOGENOM" id="CLU_001805_1_1_1"/>
<dbReference type="PANTHER" id="PTHR11804:SF84">
    <property type="entry name" value="SACCHAROLYSIN"/>
    <property type="match status" value="1"/>
</dbReference>
<dbReference type="GO" id="GO:0004222">
    <property type="term" value="F:metalloendopeptidase activity"/>
    <property type="evidence" value="ECO:0007669"/>
    <property type="project" value="InterPro"/>
</dbReference>
<evidence type="ECO:0000256" key="4">
    <source>
        <dbReference type="ARBA" id="ARBA00022801"/>
    </source>
</evidence>
<evidence type="ECO:0000256" key="7">
    <source>
        <dbReference type="RuleBase" id="RU003435"/>
    </source>
</evidence>
<dbReference type="InterPro" id="IPR011992">
    <property type="entry name" value="EF-hand-dom_pair"/>
</dbReference>
<feature type="domain" description="EF-hand" evidence="9">
    <location>
        <begin position="30"/>
        <end position="65"/>
    </location>
</feature>
<dbReference type="MEROPS" id="M03.009"/>
<comment type="cofactor">
    <cofactor evidence="7">
        <name>Zn(2+)</name>
        <dbReference type="ChEBI" id="CHEBI:29105"/>
    </cofactor>
    <text evidence="7">Binds 1 zinc ion.</text>
</comment>
<dbReference type="OrthoDB" id="534666at2759"/>
<keyword evidence="8" id="KW-0812">Transmembrane</keyword>
<evidence type="ECO:0000256" key="6">
    <source>
        <dbReference type="ARBA" id="ARBA00023049"/>
    </source>
</evidence>
<dbReference type="InterPro" id="IPR045090">
    <property type="entry name" value="Pept_M3A_M3B"/>
</dbReference>
<dbReference type="SUPFAM" id="SSF55486">
    <property type="entry name" value="Metalloproteases ('zincins'), catalytic domain"/>
    <property type="match status" value="1"/>
</dbReference>
<dbReference type="Gene3D" id="3.40.390.10">
    <property type="entry name" value="Collagenase (Catalytic Domain)"/>
    <property type="match status" value="1"/>
</dbReference>
<feature type="domain" description="EF-hand" evidence="9">
    <location>
        <begin position="101"/>
        <end position="136"/>
    </location>
</feature>
<keyword evidence="5 7" id="KW-0862">Zinc</keyword>
<dbReference type="CDD" id="cd00051">
    <property type="entry name" value="EFh"/>
    <property type="match status" value="1"/>
</dbReference>
<evidence type="ECO:0000256" key="3">
    <source>
        <dbReference type="ARBA" id="ARBA00022723"/>
    </source>
</evidence>
<dbReference type="GO" id="GO:1903475">
    <property type="term" value="P:mitotic actomyosin contractile ring assembly"/>
    <property type="evidence" value="ECO:0007669"/>
    <property type="project" value="EnsemblFungi"/>
</dbReference>
<accession>A0A0A2W4L5</accession>
<evidence type="ECO:0000256" key="8">
    <source>
        <dbReference type="SAM" id="Phobius"/>
    </source>
</evidence>
<dbReference type="GO" id="GO:0071341">
    <property type="term" value="C:medial cortical node"/>
    <property type="evidence" value="ECO:0007669"/>
    <property type="project" value="EnsemblFungi"/>
</dbReference>
<dbReference type="GO" id="GO:0110085">
    <property type="term" value="C:mitotic actomyosin contractile ring"/>
    <property type="evidence" value="ECO:0007669"/>
    <property type="project" value="EnsemblFungi"/>
</dbReference>
<keyword evidence="8" id="KW-1133">Transmembrane helix</keyword>
<dbReference type="PANTHER" id="PTHR11804">
    <property type="entry name" value="PROTEASE M3 THIMET OLIGOPEPTIDASE-RELATED"/>
    <property type="match status" value="1"/>
</dbReference>
<evidence type="ECO:0000259" key="9">
    <source>
        <dbReference type="PROSITE" id="PS50222"/>
    </source>
</evidence>
<protein>
    <submittedName>
        <fullName evidence="10">Saccharolysin</fullName>
    </submittedName>
</protein>
<evidence type="ECO:0000256" key="2">
    <source>
        <dbReference type="ARBA" id="ARBA00022670"/>
    </source>
</evidence>
<dbReference type="GO" id="GO:0006518">
    <property type="term" value="P:peptide metabolic process"/>
    <property type="evidence" value="ECO:0007669"/>
    <property type="project" value="TreeGrafter"/>
</dbReference>
<dbReference type="eggNOG" id="KOG2089">
    <property type="taxonomic scope" value="Eukaryota"/>
</dbReference>
<name>A0A0A2W4L5_BEABA</name>
<dbReference type="InterPro" id="IPR002048">
    <property type="entry name" value="EF_hand_dom"/>
</dbReference>
<dbReference type="Proteomes" id="UP000030106">
    <property type="component" value="Unassembled WGS sequence"/>
</dbReference>
<gene>
    <name evidence="10" type="ORF">BBAD15_g6798</name>
</gene>
<keyword evidence="3 7" id="KW-0479">Metal-binding</keyword>
<dbReference type="AlphaFoldDB" id="A0A0A2W4L5"/>
<dbReference type="Gene3D" id="1.10.1370.10">
    <property type="entry name" value="Neurolysin, domain 3"/>
    <property type="match status" value="1"/>
</dbReference>
<dbReference type="Gene3D" id="1.20.1050.40">
    <property type="entry name" value="Endopeptidase. Chain P, domain 1"/>
    <property type="match status" value="1"/>
</dbReference>
<dbReference type="GO" id="GO:0016460">
    <property type="term" value="C:myosin II complex"/>
    <property type="evidence" value="ECO:0007669"/>
    <property type="project" value="EnsemblFungi"/>
</dbReference>
<dbReference type="Gene3D" id="1.10.238.10">
    <property type="entry name" value="EF-hand"/>
    <property type="match status" value="2"/>
</dbReference>
<evidence type="ECO:0000313" key="10">
    <source>
        <dbReference type="EMBL" id="KGQ07909.1"/>
    </source>
</evidence>
<dbReference type="GO" id="GO:0005509">
    <property type="term" value="F:calcium ion binding"/>
    <property type="evidence" value="ECO:0007669"/>
    <property type="project" value="InterPro"/>
</dbReference>
<feature type="transmembrane region" description="Helical" evidence="8">
    <location>
        <begin position="205"/>
        <end position="224"/>
    </location>
</feature>
<proteinExistence type="inferred from homology"/>
<reference evidence="10 11" key="1">
    <citation type="submission" date="2012-10" db="EMBL/GenBank/DDBJ databases">
        <title>Genome sequencing and analysis of entomopathogenic fungi Beauveria bassiana D1-5.</title>
        <authorList>
            <person name="Li Q."/>
            <person name="Wang L."/>
            <person name="Zhang Z."/>
            <person name="Wang Q."/>
            <person name="Ren J."/>
            <person name="Wang M."/>
            <person name="Xu W."/>
            <person name="Wang J."/>
            <person name="Lu Y."/>
            <person name="Du Q."/>
            <person name="Sun Z."/>
        </authorList>
    </citation>
    <scope>NUCLEOTIDE SEQUENCE [LARGE SCALE GENOMIC DNA]</scope>
    <source>
        <strain evidence="10 11">D1-5</strain>
    </source>
</reference>
<dbReference type="PROSITE" id="PS50222">
    <property type="entry name" value="EF_HAND_2"/>
    <property type="match status" value="2"/>
</dbReference>
<dbReference type="InterPro" id="IPR001567">
    <property type="entry name" value="Pept_M3A_M3B_dom"/>
</dbReference>
<dbReference type="SUPFAM" id="SSF47473">
    <property type="entry name" value="EF-hand"/>
    <property type="match status" value="1"/>
</dbReference>
<dbReference type="FunFam" id="3.40.390.10:FF:000006">
    <property type="entry name" value="Thimet oligopeptidase 1"/>
    <property type="match status" value="1"/>
</dbReference>
<dbReference type="Pfam" id="PF13499">
    <property type="entry name" value="EF-hand_7"/>
    <property type="match status" value="1"/>
</dbReference>
<evidence type="ECO:0000256" key="5">
    <source>
        <dbReference type="ARBA" id="ARBA00022833"/>
    </source>
</evidence>
<organism evidence="10 11">
    <name type="scientific">Beauveria bassiana D1-5</name>
    <dbReference type="NCBI Taxonomy" id="1245745"/>
    <lineage>
        <taxon>Eukaryota</taxon>
        <taxon>Fungi</taxon>
        <taxon>Dikarya</taxon>
        <taxon>Ascomycota</taxon>
        <taxon>Pezizomycotina</taxon>
        <taxon>Sordariomycetes</taxon>
        <taxon>Hypocreomycetidae</taxon>
        <taxon>Hypocreales</taxon>
        <taxon>Cordycipitaceae</taxon>
        <taxon>Beauveria</taxon>
    </lineage>
</organism>